<dbReference type="InterPro" id="IPR017812">
    <property type="entry name" value="Mycothiol_ligase_MshC"/>
</dbReference>
<dbReference type="Pfam" id="PF01406">
    <property type="entry name" value="tRNA-synt_1e"/>
    <property type="match status" value="1"/>
</dbReference>
<feature type="binding site" evidence="10">
    <location>
        <position position="294"/>
    </location>
    <ligand>
        <name>L-cysteinyl-5'-AMP</name>
        <dbReference type="ChEBI" id="CHEBI:144924"/>
    </ligand>
</feature>
<dbReference type="RefSeq" id="WP_278155974.1">
    <property type="nucleotide sequence ID" value="NZ_CP121252.1"/>
</dbReference>
<feature type="binding site" evidence="10">
    <location>
        <position position="268"/>
    </location>
    <ligand>
        <name>Zn(2+)</name>
        <dbReference type="ChEBI" id="CHEBI:29105"/>
    </ligand>
</feature>
<evidence type="ECO:0000256" key="9">
    <source>
        <dbReference type="ARBA" id="ARBA00048350"/>
    </source>
</evidence>
<dbReference type="InterPro" id="IPR032678">
    <property type="entry name" value="tRNA-synt_1_cat_dom"/>
</dbReference>
<evidence type="ECO:0000256" key="5">
    <source>
        <dbReference type="ARBA" id="ARBA00022723"/>
    </source>
</evidence>
<evidence type="ECO:0000256" key="2">
    <source>
        <dbReference type="ARBA" id="ARBA00007723"/>
    </source>
</evidence>
<name>A0ABY8H3C3_9MICC</name>
<comment type="catalytic activity">
    <reaction evidence="9 10">
        <text>1D-myo-inositol 2-amino-2-deoxy-alpha-D-glucopyranoside + L-cysteine + ATP = 1D-myo-inositol 2-(L-cysteinylamino)-2-deoxy-alpha-D-glucopyranoside + AMP + diphosphate + H(+)</text>
        <dbReference type="Rhea" id="RHEA:26176"/>
        <dbReference type="ChEBI" id="CHEBI:15378"/>
        <dbReference type="ChEBI" id="CHEBI:30616"/>
        <dbReference type="ChEBI" id="CHEBI:33019"/>
        <dbReference type="ChEBI" id="CHEBI:35235"/>
        <dbReference type="ChEBI" id="CHEBI:58886"/>
        <dbReference type="ChEBI" id="CHEBI:58887"/>
        <dbReference type="ChEBI" id="CHEBI:456215"/>
        <dbReference type="EC" id="6.3.1.13"/>
    </reaction>
</comment>
<dbReference type="HAMAP" id="MF_01697">
    <property type="entry name" value="MshC"/>
    <property type="match status" value="1"/>
</dbReference>
<gene>
    <name evidence="10 12" type="primary">mshC</name>
    <name evidence="12" type="ORF">P8192_07860</name>
</gene>
<evidence type="ECO:0000256" key="8">
    <source>
        <dbReference type="ARBA" id="ARBA00022840"/>
    </source>
</evidence>
<comment type="subunit">
    <text evidence="3 10">Monomer.</text>
</comment>
<dbReference type="SUPFAM" id="SSF52374">
    <property type="entry name" value="Nucleotidylyl transferase"/>
    <property type="match status" value="1"/>
</dbReference>
<dbReference type="EMBL" id="CP121252">
    <property type="protein sequence ID" value="WFP15344.1"/>
    <property type="molecule type" value="Genomic_DNA"/>
</dbReference>
<dbReference type="NCBIfam" id="TIGR03447">
    <property type="entry name" value="mycothiol_MshC"/>
    <property type="match status" value="1"/>
</dbReference>
<keyword evidence="6 10" id="KW-0547">Nucleotide-binding</keyword>
<keyword evidence="13" id="KW-1185">Reference proteome</keyword>
<comment type="cofactor">
    <cofactor evidence="10">
        <name>Zn(2+)</name>
        <dbReference type="ChEBI" id="CHEBI:29105"/>
    </cofactor>
    <text evidence="10">Binds 1 zinc ion per subunit.</text>
</comment>
<feature type="binding site" evidence="10">
    <location>
        <position position="43"/>
    </location>
    <ligand>
        <name>Zn(2+)</name>
        <dbReference type="ChEBI" id="CHEBI:29105"/>
    </ligand>
</feature>
<dbReference type="InterPro" id="IPR014729">
    <property type="entry name" value="Rossmann-like_a/b/a_fold"/>
</dbReference>
<sequence length="429" mass="46405">MRSWPTTDIPQLPVLPNALRIWDTASGALQPAGTQQEASLYVCGITPYDATHLGHANTYVSFDLLLRYWRASGLKVSYVQNVTDVDDPLLERAEATGVDWRELAESQTDLFRADMEALNVIAPDHYLGATETVDWVVDAVSTLIDKGVAYRVPADPKDDLSVDGDVYFSVDTAEAQTSWTLGSVGGLSLEDMTEVFPERGGDPQRPGKRNPFDPLLWRAAREGEPVWDGGQLGPGRPGWHIECSCIARRLLPAPFSVQGGGADLRFPHHEFSAAHATAVDGKPLAEAFLHAGMVGLDGVKMSKSLGNLVLVSQLRRRGVEPVAIRALLLSHHYRTDWSFTEEELGQAQARVEGWRSALGQPAAAQGSALYAQLHDALSDDLNAPAALLHVDAWAERVHNGETEGDAAASDQTVEPTVAEVLNGLLGLVL</sequence>
<keyword evidence="8 10" id="KW-0067">ATP-binding</keyword>
<dbReference type="Gene3D" id="1.20.120.640">
    <property type="entry name" value="Anticodon-binding domain of a subclass of class I aminoacyl-tRNA synthetases"/>
    <property type="match status" value="1"/>
</dbReference>
<evidence type="ECO:0000256" key="1">
    <source>
        <dbReference type="ARBA" id="ARBA00003679"/>
    </source>
</evidence>
<dbReference type="GO" id="GO:0035446">
    <property type="term" value="F:cysteine-glucosaminylinositol ligase activity"/>
    <property type="evidence" value="ECO:0007669"/>
    <property type="project" value="UniProtKB-EC"/>
</dbReference>
<feature type="short sequence motif" description="'KMSKS' region" evidence="10">
    <location>
        <begin position="300"/>
        <end position="304"/>
    </location>
</feature>
<accession>A0ABY8H3C3</accession>
<protein>
    <recommendedName>
        <fullName evidence="10">L-cysteine:1D-myo-inositol 2-amino-2-deoxy-alpha-D-glucopyranoside ligase</fullName>
        <shortName evidence="10">L-Cys:GlcN-Ins ligase</shortName>
        <ecNumber evidence="10">6.3.1.13</ecNumber>
    </recommendedName>
    <alternativeName>
        <fullName evidence="10">Mycothiol ligase</fullName>
        <shortName evidence="10">MSH ligase</shortName>
    </alternativeName>
</protein>
<dbReference type="Gene3D" id="3.40.50.620">
    <property type="entry name" value="HUPs"/>
    <property type="match status" value="1"/>
</dbReference>
<evidence type="ECO:0000256" key="7">
    <source>
        <dbReference type="ARBA" id="ARBA00022833"/>
    </source>
</evidence>
<feature type="binding site" evidence="10">
    <location>
        <position position="239"/>
    </location>
    <ligand>
        <name>L-cysteinyl-5'-AMP</name>
        <dbReference type="ChEBI" id="CHEBI:144924"/>
    </ligand>
</feature>
<feature type="binding site" evidence="10">
    <location>
        <position position="243"/>
    </location>
    <ligand>
        <name>Zn(2+)</name>
        <dbReference type="ChEBI" id="CHEBI:29105"/>
    </ligand>
</feature>
<feature type="binding site" evidence="10">
    <location>
        <begin position="261"/>
        <end position="263"/>
    </location>
    <ligand>
        <name>L-cysteinyl-5'-AMP</name>
        <dbReference type="ChEBI" id="CHEBI:144924"/>
    </ligand>
</feature>
<feature type="short sequence motif" description="'ERGGDP' region" evidence="10">
    <location>
        <begin position="198"/>
        <end position="203"/>
    </location>
</feature>
<evidence type="ECO:0000313" key="12">
    <source>
        <dbReference type="EMBL" id="WFP15344.1"/>
    </source>
</evidence>
<dbReference type="InterPro" id="IPR024909">
    <property type="entry name" value="Cys-tRNA/MSH_ligase"/>
</dbReference>
<evidence type="ECO:0000256" key="10">
    <source>
        <dbReference type="HAMAP-Rule" id="MF_01697"/>
    </source>
</evidence>
<dbReference type="EC" id="6.3.1.13" evidence="10"/>
<keyword evidence="4 10" id="KW-0436">Ligase</keyword>
<feature type="binding site" evidence="10">
    <location>
        <begin position="81"/>
        <end position="83"/>
    </location>
    <ligand>
        <name>L-cysteinyl-5'-AMP</name>
        <dbReference type="ChEBI" id="CHEBI:144924"/>
    </ligand>
</feature>
<dbReference type="PANTHER" id="PTHR10890:SF3">
    <property type="entry name" value="CYSTEINE--TRNA LIGASE, CYTOPLASMIC"/>
    <property type="match status" value="1"/>
</dbReference>
<comment type="similarity">
    <text evidence="2 10">Belongs to the class-I aminoacyl-tRNA synthetase family. MshC subfamily.</text>
</comment>
<keyword evidence="7 10" id="KW-0862">Zinc</keyword>
<evidence type="ECO:0000259" key="11">
    <source>
        <dbReference type="Pfam" id="PF01406"/>
    </source>
</evidence>
<evidence type="ECO:0000256" key="4">
    <source>
        <dbReference type="ARBA" id="ARBA00022598"/>
    </source>
</evidence>
<evidence type="ECO:0000256" key="6">
    <source>
        <dbReference type="ARBA" id="ARBA00022741"/>
    </source>
</evidence>
<organism evidence="12 13">
    <name type="scientific">Citricoccus muralis</name>
    <dbReference type="NCBI Taxonomy" id="169134"/>
    <lineage>
        <taxon>Bacteria</taxon>
        <taxon>Bacillati</taxon>
        <taxon>Actinomycetota</taxon>
        <taxon>Actinomycetes</taxon>
        <taxon>Micrococcales</taxon>
        <taxon>Micrococcaceae</taxon>
        <taxon>Citricoccus</taxon>
    </lineage>
</organism>
<dbReference type="PRINTS" id="PR00983">
    <property type="entry name" value="TRNASYNTHCYS"/>
</dbReference>
<dbReference type="Proteomes" id="UP001219037">
    <property type="component" value="Chromosome"/>
</dbReference>
<feature type="domain" description="tRNA synthetases class I catalytic" evidence="11">
    <location>
        <begin position="34"/>
        <end position="348"/>
    </location>
</feature>
<reference evidence="12 13" key="1">
    <citation type="submission" date="2023-04" db="EMBL/GenBank/DDBJ databases">
        <title>Funneling lignin-derived compounds into biodiesel using alkali-halophilic Citricoccus sp. P2.</title>
        <authorList>
            <person name="Luo C.-B."/>
        </authorList>
    </citation>
    <scope>NUCLEOTIDE SEQUENCE [LARGE SCALE GENOMIC DNA]</scope>
    <source>
        <strain evidence="12 13">P2</strain>
    </source>
</reference>
<proteinExistence type="inferred from homology"/>
<feature type="binding site" evidence="10">
    <location>
        <position position="58"/>
    </location>
    <ligand>
        <name>L-cysteinyl-5'-AMP</name>
        <dbReference type="ChEBI" id="CHEBI:144924"/>
    </ligand>
</feature>
<feature type="short sequence motif" description="'HIGH' region" evidence="10">
    <location>
        <begin position="45"/>
        <end position="55"/>
    </location>
</feature>
<comment type="function">
    <text evidence="1 10">Catalyzes the ATP-dependent condensation of GlcN-Ins and L-cysteine to form L-Cys-GlcN-Ins.</text>
</comment>
<feature type="binding site" evidence="10">
    <location>
        <begin position="43"/>
        <end position="46"/>
    </location>
    <ligand>
        <name>L-cysteinyl-5'-AMP</name>
        <dbReference type="ChEBI" id="CHEBI:144924"/>
    </ligand>
</feature>
<evidence type="ECO:0000256" key="3">
    <source>
        <dbReference type="ARBA" id="ARBA00011245"/>
    </source>
</evidence>
<dbReference type="PANTHER" id="PTHR10890">
    <property type="entry name" value="CYSTEINYL-TRNA SYNTHETASE"/>
    <property type="match status" value="1"/>
</dbReference>
<evidence type="ECO:0000313" key="13">
    <source>
        <dbReference type="Proteomes" id="UP001219037"/>
    </source>
</evidence>
<keyword evidence="5 10" id="KW-0479">Metal-binding</keyword>